<dbReference type="AlphaFoldDB" id="A0A3G9IXC9"/>
<proteinExistence type="predicted"/>
<feature type="transmembrane region" description="Helical" evidence="6">
    <location>
        <begin position="364"/>
        <end position="384"/>
    </location>
</feature>
<keyword evidence="8" id="KW-1185">Reference proteome</keyword>
<feature type="transmembrane region" description="Helical" evidence="6">
    <location>
        <begin position="51"/>
        <end position="69"/>
    </location>
</feature>
<keyword evidence="4 6" id="KW-1133">Transmembrane helix</keyword>
<dbReference type="PANTHER" id="PTHR30250">
    <property type="entry name" value="PST FAMILY PREDICTED COLANIC ACID TRANSPORTER"/>
    <property type="match status" value="1"/>
</dbReference>
<dbReference type="PANTHER" id="PTHR30250:SF11">
    <property type="entry name" value="O-ANTIGEN TRANSPORTER-RELATED"/>
    <property type="match status" value="1"/>
</dbReference>
<feature type="transmembrane region" description="Helical" evidence="6">
    <location>
        <begin position="333"/>
        <end position="352"/>
    </location>
</feature>
<evidence type="ECO:0000256" key="5">
    <source>
        <dbReference type="ARBA" id="ARBA00023136"/>
    </source>
</evidence>
<organism evidence="7 8">
    <name type="scientific">Paenibacillus baekrokdamisoli</name>
    <dbReference type="NCBI Taxonomy" id="1712516"/>
    <lineage>
        <taxon>Bacteria</taxon>
        <taxon>Bacillati</taxon>
        <taxon>Bacillota</taxon>
        <taxon>Bacilli</taxon>
        <taxon>Bacillales</taxon>
        <taxon>Paenibacillaceae</taxon>
        <taxon>Paenibacillus</taxon>
    </lineage>
</organism>
<feature type="transmembrane region" description="Helical" evidence="6">
    <location>
        <begin position="160"/>
        <end position="179"/>
    </location>
</feature>
<feature type="transmembrane region" description="Helical" evidence="6">
    <location>
        <begin position="302"/>
        <end position="321"/>
    </location>
</feature>
<evidence type="ECO:0000256" key="1">
    <source>
        <dbReference type="ARBA" id="ARBA00004651"/>
    </source>
</evidence>
<evidence type="ECO:0000313" key="8">
    <source>
        <dbReference type="Proteomes" id="UP000275368"/>
    </source>
</evidence>
<accession>A0A3G9IXC9</accession>
<keyword evidence="3 6" id="KW-0812">Transmembrane</keyword>
<dbReference type="RefSeq" id="WP_125661933.1">
    <property type="nucleotide sequence ID" value="NZ_AP019308.1"/>
</dbReference>
<name>A0A3G9IXC9_9BACL</name>
<evidence type="ECO:0000256" key="4">
    <source>
        <dbReference type="ARBA" id="ARBA00022989"/>
    </source>
</evidence>
<gene>
    <name evidence="7" type="ORF">Back11_43270</name>
</gene>
<dbReference type="KEGG" id="pbk:Back11_43270"/>
<evidence type="ECO:0000256" key="2">
    <source>
        <dbReference type="ARBA" id="ARBA00022475"/>
    </source>
</evidence>
<keyword evidence="5 6" id="KW-0472">Membrane</keyword>
<sequence length="422" mass="48300">MEHSKKNSFLQNRLFRNLSIVFSENIVTKALSFIIILLLSVNLGPEDYGKYSYLFVNIAFCSALFDFGMENTAVRFSAKDKENTNVIFGLYLFTKLSIIFIVIGVVFFFGSFIFTLLGREDIIQYIPYFIIGFLGESLLFVNDTYLQAVQKFKLRAMINIFRYIFSLLFILLLYLNHAILLKYVIFLYLLPLLISVFFLSKYIYFLKSYFSKRIVRVMLLDIVHYEKWMLMVSIPNNTLGRIDFLMIAIWVAYDQLGIYNVAFQLSAIVAFLPFVLSKVMLPTLSELSPEKVVAFTKKILKPTLYISLGMLVLIPLARPVISLILGSKYLPSVSILQFMLLSAIIAFALIPIEQAIYSLGKPKFITIGKCVQIVLIVLLITVTVPYWGLIWAAISVAIARLLYGIILFRLYSSYTKKLSEAG</sequence>
<protein>
    <recommendedName>
        <fullName evidence="9">Polysaccharide biosynthesis protein C-terminal domain-containing protein</fullName>
    </recommendedName>
</protein>
<evidence type="ECO:0008006" key="9">
    <source>
        <dbReference type="Google" id="ProtNLM"/>
    </source>
</evidence>
<dbReference type="InterPro" id="IPR050833">
    <property type="entry name" value="Poly_Biosynth_Transport"/>
</dbReference>
<feature type="transmembrane region" description="Helical" evidence="6">
    <location>
        <begin position="185"/>
        <end position="207"/>
    </location>
</feature>
<feature type="transmembrane region" description="Helical" evidence="6">
    <location>
        <begin position="122"/>
        <end position="140"/>
    </location>
</feature>
<feature type="transmembrane region" description="Helical" evidence="6">
    <location>
        <begin position="390"/>
        <end position="411"/>
    </location>
</feature>
<evidence type="ECO:0000313" key="7">
    <source>
        <dbReference type="EMBL" id="BBH22982.1"/>
    </source>
</evidence>
<feature type="transmembrane region" description="Helical" evidence="6">
    <location>
        <begin position="90"/>
        <end position="116"/>
    </location>
</feature>
<evidence type="ECO:0000256" key="3">
    <source>
        <dbReference type="ARBA" id="ARBA00022692"/>
    </source>
</evidence>
<dbReference type="Proteomes" id="UP000275368">
    <property type="component" value="Chromosome"/>
</dbReference>
<evidence type="ECO:0000256" key="6">
    <source>
        <dbReference type="SAM" id="Phobius"/>
    </source>
</evidence>
<keyword evidence="2" id="KW-1003">Cell membrane</keyword>
<dbReference type="GO" id="GO:0005886">
    <property type="term" value="C:plasma membrane"/>
    <property type="evidence" value="ECO:0007669"/>
    <property type="project" value="UniProtKB-SubCell"/>
</dbReference>
<dbReference type="Pfam" id="PF13440">
    <property type="entry name" value="Polysacc_synt_3"/>
    <property type="match status" value="1"/>
</dbReference>
<feature type="transmembrane region" description="Helical" evidence="6">
    <location>
        <begin position="20"/>
        <end position="39"/>
    </location>
</feature>
<dbReference type="EMBL" id="AP019308">
    <property type="protein sequence ID" value="BBH22982.1"/>
    <property type="molecule type" value="Genomic_DNA"/>
</dbReference>
<comment type="subcellular location">
    <subcellularLocation>
        <location evidence="1">Cell membrane</location>
        <topology evidence="1">Multi-pass membrane protein</topology>
    </subcellularLocation>
</comment>
<reference evidence="7 8" key="1">
    <citation type="submission" date="2018-11" db="EMBL/GenBank/DDBJ databases">
        <title>Complete genome sequence of Paenibacillus baekrokdamisoli strain KCTC 33723.</title>
        <authorList>
            <person name="Kang S.W."/>
            <person name="Lee K.C."/>
            <person name="Kim K.K."/>
            <person name="Kim J.S."/>
            <person name="Kim D.S."/>
            <person name="Ko S.H."/>
            <person name="Yang S.H."/>
            <person name="Lee J.S."/>
        </authorList>
    </citation>
    <scope>NUCLEOTIDE SEQUENCE [LARGE SCALE GENOMIC DNA]</scope>
    <source>
        <strain evidence="7 8">KCTC 33723</strain>
    </source>
</reference>
<dbReference type="OrthoDB" id="2585054at2"/>